<feature type="region of interest" description="Disordered" evidence="1">
    <location>
        <begin position="1"/>
        <end position="39"/>
    </location>
</feature>
<feature type="compositionally biased region" description="Basic and acidic residues" evidence="1">
    <location>
        <begin position="420"/>
        <end position="432"/>
    </location>
</feature>
<feature type="region of interest" description="Disordered" evidence="1">
    <location>
        <begin position="419"/>
        <end position="465"/>
    </location>
</feature>
<organism evidence="2 3">
    <name type="scientific">Ditylenchus destructor</name>
    <dbReference type="NCBI Taxonomy" id="166010"/>
    <lineage>
        <taxon>Eukaryota</taxon>
        <taxon>Metazoa</taxon>
        <taxon>Ecdysozoa</taxon>
        <taxon>Nematoda</taxon>
        <taxon>Chromadorea</taxon>
        <taxon>Rhabditida</taxon>
        <taxon>Tylenchina</taxon>
        <taxon>Tylenchomorpha</taxon>
        <taxon>Sphaerularioidea</taxon>
        <taxon>Anguinidae</taxon>
        <taxon>Anguininae</taxon>
        <taxon>Ditylenchus</taxon>
    </lineage>
</organism>
<keyword evidence="3" id="KW-1185">Reference proteome</keyword>
<evidence type="ECO:0000313" key="3">
    <source>
        <dbReference type="Proteomes" id="UP001201812"/>
    </source>
</evidence>
<feature type="compositionally biased region" description="Low complexity" evidence="1">
    <location>
        <begin position="444"/>
        <end position="460"/>
    </location>
</feature>
<gene>
    <name evidence="2" type="ORF">DdX_00109</name>
</gene>
<accession>A0AAD4NFY1</accession>
<protein>
    <submittedName>
        <fullName evidence="2">Uncharacterized protein</fullName>
    </submittedName>
</protein>
<name>A0AAD4NFY1_9BILA</name>
<evidence type="ECO:0000256" key="1">
    <source>
        <dbReference type="SAM" id="MobiDB-lite"/>
    </source>
</evidence>
<dbReference type="EMBL" id="JAKKPZ010000001">
    <property type="protein sequence ID" value="KAI1727965.1"/>
    <property type="molecule type" value="Genomic_DNA"/>
</dbReference>
<dbReference type="AlphaFoldDB" id="A0AAD4NFY1"/>
<dbReference type="Proteomes" id="UP001201812">
    <property type="component" value="Unassembled WGS sequence"/>
</dbReference>
<feature type="region of interest" description="Disordered" evidence="1">
    <location>
        <begin position="298"/>
        <end position="326"/>
    </location>
</feature>
<proteinExistence type="predicted"/>
<reference evidence="2" key="1">
    <citation type="submission" date="2022-01" db="EMBL/GenBank/DDBJ databases">
        <title>Genome Sequence Resource for Two Populations of Ditylenchus destructor, the Migratory Endoparasitic Phytonematode.</title>
        <authorList>
            <person name="Zhang H."/>
            <person name="Lin R."/>
            <person name="Xie B."/>
        </authorList>
    </citation>
    <scope>NUCLEOTIDE SEQUENCE</scope>
    <source>
        <strain evidence="2">BazhouSP</strain>
    </source>
</reference>
<feature type="compositionally biased region" description="Low complexity" evidence="1">
    <location>
        <begin position="298"/>
        <end position="312"/>
    </location>
</feature>
<evidence type="ECO:0000313" key="2">
    <source>
        <dbReference type="EMBL" id="KAI1727965.1"/>
    </source>
</evidence>
<feature type="compositionally biased region" description="Acidic residues" evidence="1">
    <location>
        <begin position="433"/>
        <end position="442"/>
    </location>
</feature>
<comment type="caution">
    <text evidence="2">The sequence shown here is derived from an EMBL/GenBank/DDBJ whole genome shotgun (WGS) entry which is preliminary data.</text>
</comment>
<sequence length="479" mass="53095">MLPSSREDDWYQNQPDPGTARKDTGARNPGIPGFWPHGNFLSRARIGPSDSSKCSPAQGKTIGTKISPIPARLAKIQMIENVNSHQSPHIYLQSSQLSCNCSALLDILQNTNDIAAHNPTHATLDPIVDPHALENGDQCMKHLRRLLLEANREAWVELRQQPDYLASADVYSVVILSLFASIIVMLMVRAIKPSETLDDQVTILLNSMRVRVEYEDNVRQKRKLQEAKLKAQRWLAEVKLRGVKKLSFRRSNSNNESAPMEMAASGVSASVSIRDIQRLSTDTINSSCYPQTVSIHSTQSASLSRSHSRSSTGMHTPKADTQQPRFSTSNLVGGPVCISGSSPSCPSSDATPTPSIFGQGVLHSSTIRERCASSLSTSFRNFFHQASSDQHSHQTKRPWYLNQRACSYQFLPEIVVTTTRQEDDCPTKQKEEEYGDEDEEAESSSRSSRQYSRSASSSASIDFDGTSLQDSQYDIVFDV</sequence>